<proteinExistence type="predicted"/>
<dbReference type="Proteomes" id="UP000277811">
    <property type="component" value="Unassembled WGS sequence"/>
</dbReference>
<keyword evidence="1" id="KW-0129">CBS domain</keyword>
<dbReference type="OrthoDB" id="9801899at2"/>
<sequence length="349" mass="39956">MIDWKRIAVTPVTTIRETLQIIDSGAMQIALVVDTENHLLGTVTDGDIRRGILKEIQLDEPVERIMNPHPTVARSFERRDIVLAIMKLKRLNHIPVIDDDGRIIQVETLQNLINMEEKENLVVLMAGGLGSRLRPLTDECPKPLLKVGGKPVLETILENFMEYGFRRFYLSVNYRADMIRDYFGDGSRWGVLIDYIHEDKRLGTAGALSLLPEATEQPLLVMNGDLLTKVNFQQLIDFHSIHQAQATMCVREYNFQVPYGVVKIEQDRLTGIDEKPVKRFFVNAGIYVLDPKVLRFIPPGEFFDMPNLFKKIIDNNGETTAFPIREYWMDIGQMNDYERANGEFGEVFG</sequence>
<evidence type="ECO:0000313" key="3">
    <source>
        <dbReference type="EMBL" id="VBB05532.1"/>
    </source>
</evidence>
<dbReference type="SUPFAM" id="SSF53448">
    <property type="entry name" value="Nucleotide-diphospho-sugar transferases"/>
    <property type="match status" value="1"/>
</dbReference>
<keyword evidence="3" id="KW-0808">Transferase</keyword>
<dbReference type="Gene3D" id="3.90.550.10">
    <property type="entry name" value="Spore Coat Polysaccharide Biosynthesis Protein SpsA, Chain A"/>
    <property type="match status" value="1"/>
</dbReference>
<dbReference type="CDD" id="cd04607">
    <property type="entry name" value="CBS_pair_NTP_transferase_assoc"/>
    <property type="match status" value="1"/>
</dbReference>
<evidence type="ECO:0000256" key="1">
    <source>
        <dbReference type="PROSITE-ProRule" id="PRU00703"/>
    </source>
</evidence>
<dbReference type="AlphaFoldDB" id="A0A498R5K7"/>
<dbReference type="GO" id="GO:0016740">
    <property type="term" value="F:transferase activity"/>
    <property type="evidence" value="ECO:0007669"/>
    <property type="project" value="UniProtKB-KW"/>
</dbReference>
<dbReference type="InterPro" id="IPR046342">
    <property type="entry name" value="CBS_dom_sf"/>
</dbReference>
<feature type="domain" description="CBS" evidence="2">
    <location>
        <begin position="1"/>
        <end position="60"/>
    </location>
</feature>
<dbReference type="Pfam" id="PF00571">
    <property type="entry name" value="CBS"/>
    <property type="match status" value="2"/>
</dbReference>
<dbReference type="Gene3D" id="3.10.580.10">
    <property type="entry name" value="CBS-domain"/>
    <property type="match status" value="1"/>
</dbReference>
<reference evidence="3 4" key="1">
    <citation type="submission" date="2018-06" db="EMBL/GenBank/DDBJ databases">
        <authorList>
            <person name="Strepis N."/>
        </authorList>
    </citation>
    <scope>NUCLEOTIDE SEQUENCE [LARGE SCALE GENOMIC DNA]</scope>
    <source>
        <strain evidence="3">LUCI</strain>
    </source>
</reference>
<dbReference type="CDD" id="cd06426">
    <property type="entry name" value="NTP_transferase_like_2"/>
    <property type="match status" value="1"/>
</dbReference>
<dbReference type="EMBL" id="UPPP01000056">
    <property type="protein sequence ID" value="VBB05532.1"/>
    <property type="molecule type" value="Genomic_DNA"/>
</dbReference>
<dbReference type="RefSeq" id="WP_122626521.1">
    <property type="nucleotide sequence ID" value="NZ_UPPP01000056.1"/>
</dbReference>
<accession>A0A498R5K7</accession>
<organism evidence="3 4">
    <name type="scientific">Lucifera butyrica</name>
    <dbReference type="NCBI Taxonomy" id="1351585"/>
    <lineage>
        <taxon>Bacteria</taxon>
        <taxon>Bacillati</taxon>
        <taxon>Bacillota</taxon>
        <taxon>Negativicutes</taxon>
        <taxon>Veillonellales</taxon>
        <taxon>Veillonellaceae</taxon>
        <taxon>Lucifera</taxon>
    </lineage>
</organism>
<dbReference type="PANTHER" id="PTHR22572">
    <property type="entry name" value="SUGAR-1-PHOSPHATE GUANYL TRANSFERASE"/>
    <property type="match status" value="1"/>
</dbReference>
<dbReference type="InterPro" id="IPR050486">
    <property type="entry name" value="Mannose-1P_guanyltransferase"/>
</dbReference>
<dbReference type="InterPro" id="IPR029044">
    <property type="entry name" value="Nucleotide-diphossugar_trans"/>
</dbReference>
<name>A0A498R5K7_9FIRM</name>
<keyword evidence="4" id="KW-1185">Reference proteome</keyword>
<dbReference type="SUPFAM" id="SSF54631">
    <property type="entry name" value="CBS-domain pair"/>
    <property type="match status" value="1"/>
</dbReference>
<evidence type="ECO:0000313" key="4">
    <source>
        <dbReference type="Proteomes" id="UP000277811"/>
    </source>
</evidence>
<gene>
    <name evidence="3" type="ORF">LUCI_0742</name>
</gene>
<feature type="domain" description="CBS" evidence="2">
    <location>
        <begin position="66"/>
        <end position="122"/>
    </location>
</feature>
<protein>
    <submittedName>
        <fullName evidence="3">Nucleotidyl transferase</fullName>
    </submittedName>
</protein>
<dbReference type="Pfam" id="PF00483">
    <property type="entry name" value="NTP_transferase"/>
    <property type="match status" value="1"/>
</dbReference>
<dbReference type="InterPro" id="IPR000644">
    <property type="entry name" value="CBS_dom"/>
</dbReference>
<evidence type="ECO:0000259" key="2">
    <source>
        <dbReference type="PROSITE" id="PS51371"/>
    </source>
</evidence>
<dbReference type="PROSITE" id="PS51371">
    <property type="entry name" value="CBS"/>
    <property type="match status" value="2"/>
</dbReference>
<dbReference type="InterPro" id="IPR005835">
    <property type="entry name" value="NTP_transferase_dom"/>
</dbReference>